<feature type="compositionally biased region" description="Polar residues" evidence="1">
    <location>
        <begin position="252"/>
        <end position="271"/>
    </location>
</feature>
<evidence type="ECO:0000313" key="4">
    <source>
        <dbReference type="Proteomes" id="UP000829685"/>
    </source>
</evidence>
<feature type="transmembrane region" description="Helical" evidence="2">
    <location>
        <begin position="218"/>
        <end position="241"/>
    </location>
</feature>
<evidence type="ECO:0000256" key="1">
    <source>
        <dbReference type="SAM" id="MobiDB-lite"/>
    </source>
</evidence>
<organism evidence="3 4">
    <name type="scientific">Neoarthrinium moseri</name>
    <dbReference type="NCBI Taxonomy" id="1658444"/>
    <lineage>
        <taxon>Eukaryota</taxon>
        <taxon>Fungi</taxon>
        <taxon>Dikarya</taxon>
        <taxon>Ascomycota</taxon>
        <taxon>Pezizomycotina</taxon>
        <taxon>Sordariomycetes</taxon>
        <taxon>Xylariomycetidae</taxon>
        <taxon>Amphisphaeriales</taxon>
        <taxon>Apiosporaceae</taxon>
        <taxon>Neoarthrinium</taxon>
    </lineage>
</organism>
<comment type="caution">
    <text evidence="3">The sequence shown here is derived from an EMBL/GenBank/DDBJ whole genome shotgun (WGS) entry which is preliminary data.</text>
</comment>
<feature type="compositionally biased region" description="Polar residues" evidence="1">
    <location>
        <begin position="351"/>
        <end position="374"/>
    </location>
</feature>
<dbReference type="EMBL" id="JAFIMR010000012">
    <property type="protein sequence ID" value="KAI1871903.1"/>
    <property type="molecule type" value="Genomic_DNA"/>
</dbReference>
<feature type="compositionally biased region" description="Polar residues" evidence="1">
    <location>
        <begin position="300"/>
        <end position="320"/>
    </location>
</feature>
<dbReference type="Proteomes" id="UP000829685">
    <property type="component" value="Unassembled WGS sequence"/>
</dbReference>
<dbReference type="AlphaFoldDB" id="A0A9P9WNY0"/>
<sequence length="381" mass="39564">MGDQGPPWDITLSNGTCYWKSGKIAGKEFIPCGNAALPNVNWQCCNVGDICLSSGACFNSAYGATYLVGCTDPSYADEKACPSKGDFDDQQWVGLVTCDIEQEGAGKDTPWAGCSEPHIDHLTSFAKGCKCDSTNTPLFTDYPTLINSASLPKSSGGRLSFFDERTPTIPWKPTATSGSVPSGTLVSAGATTQSLPAATGEASDSSSSEAGLSTGAKAGIGAGVAGGALLFGLVAFLVLFLRRRSKSEHTSDQTNAQPSSQPDSTISSGPSTGCPYATNAASPSLSGFKAELAADGPPSALNTISPISPASPHFQQQQRQYEAYNPDRHGNYSHYAGRSNVHSGLFAPVSPQHTGTSSDHNISMNDRSGQQPMSSIAELQG</sequence>
<gene>
    <name evidence="3" type="ORF">JX265_005889</name>
</gene>
<protein>
    <submittedName>
        <fullName evidence="3">Uncharacterized protein</fullName>
    </submittedName>
</protein>
<proteinExistence type="predicted"/>
<keyword evidence="4" id="KW-1185">Reference proteome</keyword>
<keyword evidence="2" id="KW-1133">Transmembrane helix</keyword>
<evidence type="ECO:0000256" key="2">
    <source>
        <dbReference type="SAM" id="Phobius"/>
    </source>
</evidence>
<keyword evidence="2" id="KW-0472">Membrane</keyword>
<feature type="region of interest" description="Disordered" evidence="1">
    <location>
        <begin position="248"/>
        <end position="381"/>
    </location>
</feature>
<accession>A0A9P9WNY0</accession>
<evidence type="ECO:0000313" key="3">
    <source>
        <dbReference type="EMBL" id="KAI1871903.1"/>
    </source>
</evidence>
<keyword evidence="2" id="KW-0812">Transmembrane</keyword>
<reference evidence="3" key="1">
    <citation type="submission" date="2021-03" db="EMBL/GenBank/DDBJ databases">
        <title>Revisited historic fungal species revealed as producer of novel bioactive compounds through whole genome sequencing and comparative genomics.</title>
        <authorList>
            <person name="Vignolle G.A."/>
            <person name="Hochenegger N."/>
            <person name="Mach R.L."/>
            <person name="Mach-Aigner A.R."/>
            <person name="Javad Rahimi M."/>
            <person name="Salim K.A."/>
            <person name="Chan C.M."/>
            <person name="Lim L.B.L."/>
            <person name="Cai F."/>
            <person name="Druzhinina I.S."/>
            <person name="U'Ren J.M."/>
            <person name="Derntl C."/>
        </authorList>
    </citation>
    <scope>NUCLEOTIDE SEQUENCE</scope>
    <source>
        <strain evidence="3">TUCIM 5799</strain>
    </source>
</reference>
<name>A0A9P9WNY0_9PEZI</name>